<gene>
    <name evidence="1" type="ORF">FOYG_09760</name>
</gene>
<dbReference type="EMBL" id="JH717844">
    <property type="protein sequence ID" value="EWY88660.1"/>
    <property type="molecule type" value="Genomic_DNA"/>
</dbReference>
<proteinExistence type="predicted"/>
<dbReference type="Proteomes" id="UP000030753">
    <property type="component" value="Unassembled WGS sequence"/>
</dbReference>
<protein>
    <submittedName>
        <fullName evidence="1">Uncharacterized protein</fullName>
    </submittedName>
</protein>
<dbReference type="HOGENOM" id="CLU_3392325_0_0_1"/>
<reference evidence="1 2" key="1">
    <citation type="submission" date="2011-06" db="EMBL/GenBank/DDBJ databases">
        <title>The Genome Sequence of Fusarium oxysporum FOSC 3-a.</title>
        <authorList>
            <consortium name="The Broad Institute Genome Sequencing Platform"/>
            <person name="Ma L.-J."/>
            <person name="Gale L.R."/>
            <person name="Schwartz D.C."/>
            <person name="Zhou S."/>
            <person name="Corby-Kistler H."/>
            <person name="Young S.K."/>
            <person name="Zeng Q."/>
            <person name="Gargeya S."/>
            <person name="Fitzgerald M."/>
            <person name="Haas B."/>
            <person name="Abouelleil A."/>
            <person name="Alvarado L."/>
            <person name="Arachchi H.M."/>
            <person name="Berlin A."/>
            <person name="Brown A."/>
            <person name="Chapman S.B."/>
            <person name="Chen Z."/>
            <person name="Dunbar C."/>
            <person name="Freedman E."/>
            <person name="Gearin G."/>
            <person name="Gellesch M."/>
            <person name="Goldberg J."/>
            <person name="Griggs A."/>
            <person name="Gujja S."/>
            <person name="Heiman D."/>
            <person name="Howarth C."/>
            <person name="Larson L."/>
            <person name="Lui A."/>
            <person name="MacDonald P.J.P."/>
            <person name="Mehta T."/>
            <person name="Montmayeur A."/>
            <person name="Murphy C."/>
            <person name="Neiman D."/>
            <person name="Pearson M."/>
            <person name="Priest M."/>
            <person name="Roberts A."/>
            <person name="Saif S."/>
            <person name="Shea T."/>
            <person name="Shenoy N."/>
            <person name="Sisk P."/>
            <person name="Stolte C."/>
            <person name="Sykes S."/>
            <person name="Wortman J."/>
            <person name="Nusbaum C."/>
            <person name="Birren B."/>
        </authorList>
    </citation>
    <scope>NUCLEOTIDE SEQUENCE [LARGE SCALE GENOMIC DNA]</scope>
    <source>
        <strain evidence="2">FOSC 3-a</strain>
    </source>
</reference>
<name>W9I5U6_FUSOX</name>
<organism evidence="1 2">
    <name type="scientific">Fusarium oxysporum NRRL 32931</name>
    <dbReference type="NCBI Taxonomy" id="660029"/>
    <lineage>
        <taxon>Eukaryota</taxon>
        <taxon>Fungi</taxon>
        <taxon>Dikarya</taxon>
        <taxon>Ascomycota</taxon>
        <taxon>Pezizomycotina</taxon>
        <taxon>Sordariomycetes</taxon>
        <taxon>Hypocreomycetidae</taxon>
        <taxon>Hypocreales</taxon>
        <taxon>Nectriaceae</taxon>
        <taxon>Fusarium</taxon>
        <taxon>Fusarium oxysporum species complex</taxon>
    </lineage>
</organism>
<dbReference type="AlphaFoldDB" id="W9I5U6"/>
<sequence>MKLRTAVVKTLQRLRDRATVVDQRGTREPDST</sequence>
<evidence type="ECO:0000313" key="1">
    <source>
        <dbReference type="EMBL" id="EWY88660.1"/>
    </source>
</evidence>
<accession>W9I5U6</accession>
<evidence type="ECO:0000313" key="2">
    <source>
        <dbReference type="Proteomes" id="UP000030753"/>
    </source>
</evidence>